<dbReference type="InterPro" id="IPR036767">
    <property type="entry name" value="ApaG_sf"/>
</dbReference>
<organism evidence="2 3">
    <name type="scientific">Symbiochloris irregularis</name>
    <dbReference type="NCBI Taxonomy" id="706552"/>
    <lineage>
        <taxon>Eukaryota</taxon>
        <taxon>Viridiplantae</taxon>
        <taxon>Chlorophyta</taxon>
        <taxon>core chlorophytes</taxon>
        <taxon>Trebouxiophyceae</taxon>
        <taxon>Trebouxiales</taxon>
        <taxon>Trebouxiaceae</taxon>
        <taxon>Symbiochloris</taxon>
    </lineage>
</organism>
<dbReference type="EMBL" id="JALJOQ010000001">
    <property type="protein sequence ID" value="KAK9815203.1"/>
    <property type="molecule type" value="Genomic_DNA"/>
</dbReference>
<keyword evidence="3" id="KW-1185">Reference proteome</keyword>
<protein>
    <recommendedName>
        <fullName evidence="1">ApaG domain-containing protein</fullName>
    </recommendedName>
</protein>
<evidence type="ECO:0000259" key="1">
    <source>
        <dbReference type="PROSITE" id="PS51087"/>
    </source>
</evidence>
<evidence type="ECO:0000313" key="2">
    <source>
        <dbReference type="EMBL" id="KAK9815203.1"/>
    </source>
</evidence>
<dbReference type="Pfam" id="PF04379">
    <property type="entry name" value="DUF525"/>
    <property type="match status" value="1"/>
</dbReference>
<comment type="caution">
    <text evidence="2">The sequence shown here is derived from an EMBL/GenBank/DDBJ whole genome shotgun (WGS) entry which is preliminary data.</text>
</comment>
<dbReference type="SUPFAM" id="SSF110069">
    <property type="entry name" value="ApaG-like"/>
    <property type="match status" value="1"/>
</dbReference>
<dbReference type="InterPro" id="IPR036047">
    <property type="entry name" value="F-box-like_dom_sf"/>
</dbReference>
<dbReference type="PROSITE" id="PS51087">
    <property type="entry name" value="APAG"/>
    <property type="match status" value="1"/>
</dbReference>
<accession>A0AAW1Q2Z3</accession>
<dbReference type="Proteomes" id="UP001465755">
    <property type="component" value="Unassembled WGS sequence"/>
</dbReference>
<dbReference type="PANTHER" id="PTHR47463:SF2">
    <property type="entry name" value="F-BOX PROTEIN SKIP16"/>
    <property type="match status" value="1"/>
</dbReference>
<dbReference type="PANTHER" id="PTHR47463">
    <property type="entry name" value="F-BOX PROTEIN SKIP16"/>
    <property type="match status" value="1"/>
</dbReference>
<dbReference type="Gene3D" id="2.60.40.1470">
    <property type="entry name" value="ApaG domain"/>
    <property type="match status" value="1"/>
</dbReference>
<gene>
    <name evidence="2" type="ORF">WJX73_010899</name>
</gene>
<evidence type="ECO:0000313" key="3">
    <source>
        <dbReference type="Proteomes" id="UP001465755"/>
    </source>
</evidence>
<name>A0AAW1Q2Z3_9CHLO</name>
<dbReference type="AlphaFoldDB" id="A0AAW1Q2Z3"/>
<dbReference type="SUPFAM" id="SSF81383">
    <property type="entry name" value="F-box domain"/>
    <property type="match status" value="1"/>
</dbReference>
<sequence>MESLDAVCQSRIVSFLTPTEAAVLACVGKTWNKIVTEGFDWQQLCTEHFHVRQLDRYGEKPCADWRTQYNLLRREFRPYGAMTLRARLMLEAIQGWGQAHLPALLPTLEPGLSEKQLREAEVSLGHKLPLSLRVVYRFFDGQKLRYHPHLPVSDAMGLPEEAPLPEESHAELGVLGGMSFYDYSVYGGCDGFLRWMEAYAAKLTAGGAECVRMWDSTNPYDPHHRVGLCQYGLAEPTLPDAELHGTSRRFYSYSIRMRLLSIEDQRKVWEHEADQRGHETGLAGQEFRPLRSAQLQSRHWNIWGEVGPQGTRELVDEVRGEGVIGDFPLLTAGGEEYVYQSCTQSADDDGAMDGSFYFVPGTLDGPMGPGFAARCPWMTLRVPAYIY</sequence>
<feature type="domain" description="ApaG" evidence="1">
    <location>
        <begin position="218"/>
        <end position="387"/>
    </location>
</feature>
<proteinExistence type="predicted"/>
<dbReference type="InterPro" id="IPR007474">
    <property type="entry name" value="ApaG_domain"/>
</dbReference>
<reference evidence="2 3" key="1">
    <citation type="journal article" date="2024" name="Nat. Commun.">
        <title>Phylogenomics reveals the evolutionary origins of lichenization in chlorophyte algae.</title>
        <authorList>
            <person name="Puginier C."/>
            <person name="Libourel C."/>
            <person name="Otte J."/>
            <person name="Skaloud P."/>
            <person name="Haon M."/>
            <person name="Grisel S."/>
            <person name="Petersen M."/>
            <person name="Berrin J.G."/>
            <person name="Delaux P.M."/>
            <person name="Dal Grande F."/>
            <person name="Keller J."/>
        </authorList>
    </citation>
    <scope>NUCLEOTIDE SEQUENCE [LARGE SCALE GENOMIC DNA]</scope>
    <source>
        <strain evidence="2 3">SAG 2036</strain>
    </source>
</reference>